<accession>A0ABQ0HFT2</accession>
<comment type="caution">
    <text evidence="3">The sequence shown here is derived from an EMBL/GenBank/DDBJ whole genome shotgun (WGS) entry which is preliminary data.</text>
</comment>
<feature type="region of interest" description="Disordered" evidence="1">
    <location>
        <begin position="1"/>
        <end position="86"/>
    </location>
</feature>
<feature type="compositionally biased region" description="Polar residues" evidence="1">
    <location>
        <begin position="1"/>
        <end position="11"/>
    </location>
</feature>
<dbReference type="RefSeq" id="WP_004021614.1">
    <property type="nucleotide sequence ID" value="NZ_BAFD01000071.1"/>
</dbReference>
<feature type="compositionally biased region" description="Low complexity" evidence="1">
    <location>
        <begin position="50"/>
        <end position="61"/>
    </location>
</feature>
<gene>
    <name evidence="3" type="ORF">GOTRE_071_00810</name>
</gene>
<feature type="compositionally biased region" description="Basic residues" evidence="1">
    <location>
        <begin position="65"/>
        <end position="75"/>
    </location>
</feature>
<feature type="transmembrane region" description="Helical" evidence="2">
    <location>
        <begin position="91"/>
        <end position="113"/>
    </location>
</feature>
<keyword evidence="2" id="KW-0812">Transmembrane</keyword>
<sequence>MSQHENPSVEDTTGEKDADTDTGGPAVAVDDTREVPERAAKPAKTKAPKVKSPGSTSTKGGSAKGGKKGGKAKKKGSGDAPRASARTRGPFAVLSAVAAIATILAVVFGTLWATDGSDDELAVLTSTIATEAEAERVAGDYALNVSKVDYSDIDAWRGALQTGVTQQLKEKMSTAVDVVAPLLTQMQYVSTAEKLAATVAHTDGNRYVVRVFVDMDSKSRQTPDGVTATASYTITLDKAGDWTITDVGGLGAGLPGQGEEAPAGGN</sequence>
<reference evidence="3 4" key="1">
    <citation type="submission" date="2012-02" db="EMBL/GenBank/DDBJ databases">
        <title>Whole genome shotgun sequence of Gordonia terrae NBRC 100016.</title>
        <authorList>
            <person name="Takarada H."/>
            <person name="Hosoyama A."/>
            <person name="Tsuchikane K."/>
            <person name="Katsumata H."/>
            <person name="Yamazaki S."/>
            <person name="Fujita N."/>
        </authorList>
    </citation>
    <scope>NUCLEOTIDE SEQUENCE [LARGE SCALE GENOMIC DNA]</scope>
    <source>
        <strain evidence="3 4">NBRC 100016</strain>
    </source>
</reference>
<name>A0ABQ0HFT2_9ACTN</name>
<organism evidence="3 4">
    <name type="scientific">Gordonia terrae NBRC 100016</name>
    <dbReference type="NCBI Taxonomy" id="1089454"/>
    <lineage>
        <taxon>Bacteria</taxon>
        <taxon>Bacillati</taxon>
        <taxon>Actinomycetota</taxon>
        <taxon>Actinomycetes</taxon>
        <taxon>Mycobacteriales</taxon>
        <taxon>Gordoniaceae</taxon>
        <taxon>Gordonia</taxon>
    </lineage>
</organism>
<evidence type="ECO:0000313" key="4">
    <source>
        <dbReference type="Proteomes" id="UP000004881"/>
    </source>
</evidence>
<feature type="compositionally biased region" description="Basic and acidic residues" evidence="1">
    <location>
        <begin position="30"/>
        <end position="40"/>
    </location>
</feature>
<keyword evidence="2" id="KW-1133">Transmembrane helix</keyword>
<keyword evidence="4" id="KW-1185">Reference proteome</keyword>
<dbReference type="EMBL" id="BAFD01000071">
    <property type="protein sequence ID" value="GAB44754.1"/>
    <property type="molecule type" value="Genomic_DNA"/>
</dbReference>
<dbReference type="Proteomes" id="UP000004881">
    <property type="component" value="Unassembled WGS sequence"/>
</dbReference>
<protein>
    <recommendedName>
        <fullName evidence="5">Mce-associated membrane protein</fullName>
    </recommendedName>
</protein>
<keyword evidence="2" id="KW-0472">Membrane</keyword>
<evidence type="ECO:0000313" key="3">
    <source>
        <dbReference type="EMBL" id="GAB44754.1"/>
    </source>
</evidence>
<proteinExistence type="predicted"/>
<dbReference type="GeneID" id="32686590"/>
<evidence type="ECO:0008006" key="5">
    <source>
        <dbReference type="Google" id="ProtNLM"/>
    </source>
</evidence>
<evidence type="ECO:0000256" key="1">
    <source>
        <dbReference type="SAM" id="MobiDB-lite"/>
    </source>
</evidence>
<evidence type="ECO:0000256" key="2">
    <source>
        <dbReference type="SAM" id="Phobius"/>
    </source>
</evidence>